<organism evidence="1 2">
    <name type="scientific">Rhizophagus clarus</name>
    <dbReference type="NCBI Taxonomy" id="94130"/>
    <lineage>
        <taxon>Eukaryota</taxon>
        <taxon>Fungi</taxon>
        <taxon>Fungi incertae sedis</taxon>
        <taxon>Mucoromycota</taxon>
        <taxon>Glomeromycotina</taxon>
        <taxon>Glomeromycetes</taxon>
        <taxon>Glomerales</taxon>
        <taxon>Glomeraceae</taxon>
        <taxon>Rhizophagus</taxon>
    </lineage>
</organism>
<sequence length="244" mass="28707">MTWHAYFDRNEPMTWTTYRFHKSNPLFHRQNYNQRNKRNNLDKLWLAIENRGEFFKKRTLIREQLVSCEGIQIGNVGNKRSHESEESVTPTKKISLSVDISKNDGKHENEDEEMSSLENPIIKKLKDIDGIARYRIIFLPEVEKRLAVNGGVDRCIEDLLNKYDDAINKAMIGYSVNLREIIGTFNKCPLIKWNYYIFSKEWPLQWTQSVYNAFSLCFSLAVNPLHNGDLSEYAYILDINEFVL</sequence>
<evidence type="ECO:0000313" key="1">
    <source>
        <dbReference type="EMBL" id="GBB91119.1"/>
    </source>
</evidence>
<comment type="caution">
    <text evidence="1">The sequence shown here is derived from an EMBL/GenBank/DDBJ whole genome shotgun (WGS) entry which is preliminary data.</text>
</comment>
<proteinExistence type="predicted"/>
<protein>
    <submittedName>
        <fullName evidence="1">Uncharacterized protein</fullName>
    </submittedName>
</protein>
<dbReference type="InterPro" id="IPR027310">
    <property type="entry name" value="Profilin_CS"/>
</dbReference>
<dbReference type="EMBL" id="BEXD01000919">
    <property type="protein sequence ID" value="GBB91119.1"/>
    <property type="molecule type" value="Genomic_DNA"/>
</dbReference>
<dbReference type="Proteomes" id="UP000247702">
    <property type="component" value="Unassembled WGS sequence"/>
</dbReference>
<dbReference type="AlphaFoldDB" id="A0A2Z6QZD2"/>
<dbReference type="GO" id="GO:0003779">
    <property type="term" value="F:actin binding"/>
    <property type="evidence" value="ECO:0007669"/>
    <property type="project" value="InterPro"/>
</dbReference>
<gene>
    <name evidence="1" type="ORF">RclHR1_18250001</name>
</gene>
<accession>A0A2Z6QZD2</accession>
<name>A0A2Z6QZD2_9GLOM</name>
<reference evidence="1 2" key="1">
    <citation type="submission" date="2017-11" db="EMBL/GenBank/DDBJ databases">
        <title>The genome of Rhizophagus clarus HR1 reveals common genetic basis of auxotrophy among arbuscular mycorrhizal fungi.</title>
        <authorList>
            <person name="Kobayashi Y."/>
        </authorList>
    </citation>
    <scope>NUCLEOTIDE SEQUENCE [LARGE SCALE GENOMIC DNA]</scope>
    <source>
        <strain evidence="1 2">HR1</strain>
    </source>
</reference>
<keyword evidence="2" id="KW-1185">Reference proteome</keyword>
<evidence type="ECO:0000313" key="2">
    <source>
        <dbReference type="Proteomes" id="UP000247702"/>
    </source>
</evidence>
<dbReference type="PROSITE" id="PS00414">
    <property type="entry name" value="PROFILIN"/>
    <property type="match status" value="1"/>
</dbReference>